<dbReference type="AlphaFoldDB" id="A0A1H1NY84"/>
<reference evidence="1 2" key="1">
    <citation type="submission" date="2016-10" db="EMBL/GenBank/DDBJ databases">
        <authorList>
            <person name="de Groot N.N."/>
        </authorList>
    </citation>
    <scope>NUCLEOTIDE SEQUENCE [LARGE SCALE GENOMIC DNA]</scope>
    <source>
        <strain evidence="1 2">MP1X4</strain>
    </source>
</reference>
<proteinExistence type="predicted"/>
<dbReference type="STRING" id="652787.SAMN05216490_0420"/>
<accession>A0A1H1NY84</accession>
<organism evidence="1 2">
    <name type="scientific">Mucilaginibacter mallensis</name>
    <dbReference type="NCBI Taxonomy" id="652787"/>
    <lineage>
        <taxon>Bacteria</taxon>
        <taxon>Pseudomonadati</taxon>
        <taxon>Bacteroidota</taxon>
        <taxon>Sphingobacteriia</taxon>
        <taxon>Sphingobacteriales</taxon>
        <taxon>Sphingobacteriaceae</taxon>
        <taxon>Mucilaginibacter</taxon>
    </lineage>
</organism>
<dbReference type="EMBL" id="LT629740">
    <property type="protein sequence ID" value="SDS03745.1"/>
    <property type="molecule type" value="Genomic_DNA"/>
</dbReference>
<evidence type="ECO:0000313" key="2">
    <source>
        <dbReference type="Proteomes" id="UP000199679"/>
    </source>
</evidence>
<keyword evidence="2" id="KW-1185">Reference proteome</keyword>
<sequence>MLNLFQHPTCKVYNMLAIWLVRSRNKFGMTGVLDKISMNKCVLLAFIFLLFAFISKAQVKRFNPDTIRTIVIDSPINIHSHKLNVQDFIDVVLNDTSFYQAFRNMKHASFIAENYIYTYDKHNKIDGKIYRKIKRTYANGSHKVEYLAKRDSGNMYKKDGKYQLYTVNMFDYIFTNAYNSNGNSSPLGAKSTNGGKDQSYKDKLKTLIFAPGHRVDGIPFISNKTEIFSPDMRQYYDYQFARGKYLDSIPVYRFKVIQKSSTQDNDVVIKELTTIFDTRTFQILGRYVNLSFHNMFIDFDVQMNMELNRFNGELLPTKITYQGNWDIPFHKTERASFLIVQKDFTP</sequence>
<dbReference type="Proteomes" id="UP000199679">
    <property type="component" value="Chromosome I"/>
</dbReference>
<evidence type="ECO:0000313" key="1">
    <source>
        <dbReference type="EMBL" id="SDS03745.1"/>
    </source>
</evidence>
<protein>
    <submittedName>
        <fullName evidence="1">Uncharacterized protein</fullName>
    </submittedName>
</protein>
<name>A0A1H1NY84_MUCMA</name>
<gene>
    <name evidence="1" type="ORF">SAMN05216490_0420</name>
</gene>